<sequence>MEKSCCANKRACQKNFKPLGDRVLLKRVEAETHSGGIILPESAKKKPEVALVVAVGPGKRDKEGRLIAMPVQVGDTVLVSKYSGQEVTLEGEEFLVASSSDIIAQVESD</sequence>
<accession>A0A369KAX3</accession>
<dbReference type="GO" id="GO:0051087">
    <property type="term" value="F:protein-folding chaperone binding"/>
    <property type="evidence" value="ECO:0007669"/>
    <property type="project" value="TreeGrafter"/>
</dbReference>
<dbReference type="Pfam" id="PF00166">
    <property type="entry name" value="Cpn10"/>
    <property type="match status" value="1"/>
</dbReference>
<comment type="similarity">
    <text evidence="1 3 4">Belongs to the GroES chaperonin family.</text>
</comment>
<keyword evidence="2 3" id="KW-0143">Chaperone</keyword>
<dbReference type="PRINTS" id="PR00297">
    <property type="entry name" value="CHAPERONIN10"/>
</dbReference>
<evidence type="ECO:0000256" key="3">
    <source>
        <dbReference type="HAMAP-Rule" id="MF_00580"/>
    </source>
</evidence>
<dbReference type="GO" id="GO:0005737">
    <property type="term" value="C:cytoplasm"/>
    <property type="evidence" value="ECO:0007669"/>
    <property type="project" value="UniProtKB-SubCell"/>
</dbReference>
<dbReference type="InterPro" id="IPR020818">
    <property type="entry name" value="Chaperonin_GroES"/>
</dbReference>
<dbReference type="InterPro" id="IPR018369">
    <property type="entry name" value="Chaprnonin_Cpn10_CS"/>
</dbReference>
<proteinExistence type="inferred from homology"/>
<keyword evidence="3" id="KW-0963">Cytoplasm</keyword>
<name>A0A369KAX3_9BACT</name>
<dbReference type="EMBL" id="QQBG01000008">
    <property type="protein sequence ID" value="RDB31759.1"/>
    <property type="molecule type" value="Genomic_DNA"/>
</dbReference>
<evidence type="ECO:0000313" key="5">
    <source>
        <dbReference type="EMBL" id="RDB31759.1"/>
    </source>
</evidence>
<dbReference type="NCBIfam" id="NF001531">
    <property type="entry name" value="PRK00364.2-2"/>
    <property type="match status" value="1"/>
</dbReference>
<dbReference type="CDD" id="cd00320">
    <property type="entry name" value="cpn10"/>
    <property type="match status" value="1"/>
</dbReference>
<dbReference type="GO" id="GO:0005524">
    <property type="term" value="F:ATP binding"/>
    <property type="evidence" value="ECO:0007669"/>
    <property type="project" value="InterPro"/>
</dbReference>
<gene>
    <name evidence="3" type="primary">groES</name>
    <name evidence="3" type="synonym">groS</name>
    <name evidence="5" type="ORF">HAT2_00139</name>
</gene>
<dbReference type="SMART" id="SM00883">
    <property type="entry name" value="Cpn10"/>
    <property type="match status" value="1"/>
</dbReference>
<evidence type="ECO:0000256" key="1">
    <source>
        <dbReference type="ARBA" id="ARBA00006975"/>
    </source>
</evidence>
<dbReference type="PANTHER" id="PTHR10772:SF63">
    <property type="entry name" value="20 KDA CHAPERONIN, CHLOROPLASTIC"/>
    <property type="match status" value="1"/>
</dbReference>
<organism evidence="5 6">
    <name type="scientific">Candidatus Similichlamydia laticola</name>
    <dbReference type="NCBI Taxonomy" id="2170265"/>
    <lineage>
        <taxon>Bacteria</taxon>
        <taxon>Pseudomonadati</taxon>
        <taxon>Chlamydiota</taxon>
        <taxon>Chlamydiia</taxon>
        <taxon>Parachlamydiales</taxon>
        <taxon>Candidatus Parilichlamydiaceae</taxon>
        <taxon>Candidatus Similichlamydia</taxon>
    </lineage>
</organism>
<dbReference type="Gene3D" id="2.30.33.40">
    <property type="entry name" value="GroES chaperonin"/>
    <property type="match status" value="1"/>
</dbReference>
<dbReference type="HAMAP" id="MF_00580">
    <property type="entry name" value="CH10"/>
    <property type="match status" value="1"/>
</dbReference>
<dbReference type="OrthoDB" id="9806791at2"/>
<dbReference type="NCBIfam" id="NF001533">
    <property type="entry name" value="PRK00364.2-4"/>
    <property type="match status" value="1"/>
</dbReference>
<comment type="subunit">
    <text evidence="3">Heptamer of 7 subunits arranged in a ring. Interacts with the chaperonin GroEL.</text>
</comment>
<dbReference type="PANTHER" id="PTHR10772">
    <property type="entry name" value="10 KDA HEAT SHOCK PROTEIN"/>
    <property type="match status" value="1"/>
</dbReference>
<evidence type="ECO:0000256" key="4">
    <source>
        <dbReference type="RuleBase" id="RU000535"/>
    </source>
</evidence>
<protein>
    <recommendedName>
        <fullName evidence="3">Co-chaperonin GroES</fullName>
    </recommendedName>
    <alternativeName>
        <fullName evidence="3">10 kDa chaperonin</fullName>
    </alternativeName>
    <alternativeName>
        <fullName evidence="3">Chaperonin-10</fullName>
        <shortName evidence="3">Cpn10</shortName>
    </alternativeName>
</protein>
<dbReference type="FunFam" id="2.30.33.40:FF:000007">
    <property type="entry name" value="10 kDa chaperonin"/>
    <property type="match status" value="1"/>
</dbReference>
<dbReference type="AlphaFoldDB" id="A0A369KAX3"/>
<comment type="function">
    <text evidence="3 4">Together with the chaperonin GroEL, plays an essential role in assisting protein folding. The GroEL-GroES system forms a nano-cage that allows encapsulation of the non-native substrate proteins and provides a physical environment optimized to promote and accelerate protein folding. GroES binds to the apical surface of the GroEL ring, thereby capping the opening of the GroEL channel.</text>
</comment>
<dbReference type="InterPro" id="IPR011032">
    <property type="entry name" value="GroES-like_sf"/>
</dbReference>
<evidence type="ECO:0000256" key="2">
    <source>
        <dbReference type="ARBA" id="ARBA00023186"/>
    </source>
</evidence>
<comment type="caution">
    <text evidence="5">The sequence shown here is derived from an EMBL/GenBank/DDBJ whole genome shotgun (WGS) entry which is preliminary data.</text>
</comment>
<reference evidence="5 6" key="1">
    <citation type="submission" date="2018-07" db="EMBL/GenBank/DDBJ databases">
        <title>Comparative genomics of the Candidatus Parilichlamydiaceae reveals evidence of convergent evolution and genome reduction in the phylum Chlamydiae.</title>
        <authorList>
            <person name="Taylor-Brown A."/>
            <person name="Polkinghorne A."/>
        </authorList>
    </citation>
    <scope>NUCLEOTIDE SEQUENCE [LARGE SCALE GENOMIC DNA]</scope>
    <source>
        <strain evidence="5 6">Hat2</strain>
    </source>
</reference>
<dbReference type="RefSeq" id="WP_114544118.1">
    <property type="nucleotide sequence ID" value="NZ_QQBG01000008.1"/>
</dbReference>
<keyword evidence="5" id="KW-0346">Stress response</keyword>
<dbReference type="PROSITE" id="PS00681">
    <property type="entry name" value="CHAPERONINS_CPN10"/>
    <property type="match status" value="1"/>
</dbReference>
<dbReference type="InterPro" id="IPR037124">
    <property type="entry name" value="Chaperonin_GroES_sf"/>
</dbReference>
<dbReference type="GO" id="GO:0051082">
    <property type="term" value="F:unfolded protein binding"/>
    <property type="evidence" value="ECO:0007669"/>
    <property type="project" value="TreeGrafter"/>
</dbReference>
<evidence type="ECO:0000313" key="6">
    <source>
        <dbReference type="Proteomes" id="UP000253816"/>
    </source>
</evidence>
<keyword evidence="6" id="KW-1185">Reference proteome</keyword>
<dbReference type="SUPFAM" id="SSF50129">
    <property type="entry name" value="GroES-like"/>
    <property type="match status" value="1"/>
</dbReference>
<dbReference type="GO" id="GO:0044183">
    <property type="term" value="F:protein folding chaperone"/>
    <property type="evidence" value="ECO:0007669"/>
    <property type="project" value="InterPro"/>
</dbReference>
<dbReference type="Proteomes" id="UP000253816">
    <property type="component" value="Unassembled WGS sequence"/>
</dbReference>
<dbReference type="GO" id="GO:0046872">
    <property type="term" value="F:metal ion binding"/>
    <property type="evidence" value="ECO:0007669"/>
    <property type="project" value="TreeGrafter"/>
</dbReference>
<comment type="subcellular location">
    <subcellularLocation>
        <location evidence="3">Cytoplasm</location>
    </subcellularLocation>
</comment>